<dbReference type="EMBL" id="MU004198">
    <property type="protein sequence ID" value="KAF2490062.1"/>
    <property type="molecule type" value="Genomic_DNA"/>
</dbReference>
<dbReference type="Proteomes" id="UP000799750">
    <property type="component" value="Unassembled WGS sequence"/>
</dbReference>
<evidence type="ECO:0000313" key="1">
    <source>
        <dbReference type="EMBL" id="KAF2490062.1"/>
    </source>
</evidence>
<keyword evidence="2" id="KW-1185">Reference proteome</keyword>
<gene>
    <name evidence="1" type="ORF">BU16DRAFT_169452</name>
</gene>
<accession>A0A6A6QCS6</accession>
<dbReference type="AlphaFoldDB" id="A0A6A6QCS6"/>
<organism evidence="1 2">
    <name type="scientific">Lophium mytilinum</name>
    <dbReference type="NCBI Taxonomy" id="390894"/>
    <lineage>
        <taxon>Eukaryota</taxon>
        <taxon>Fungi</taxon>
        <taxon>Dikarya</taxon>
        <taxon>Ascomycota</taxon>
        <taxon>Pezizomycotina</taxon>
        <taxon>Dothideomycetes</taxon>
        <taxon>Pleosporomycetidae</taxon>
        <taxon>Mytilinidiales</taxon>
        <taxon>Mytilinidiaceae</taxon>
        <taxon>Lophium</taxon>
    </lineage>
</organism>
<evidence type="ECO:0000313" key="2">
    <source>
        <dbReference type="Proteomes" id="UP000799750"/>
    </source>
</evidence>
<sequence>MLKSLLAGPWLEATRASRLQPPTSSLGAAVAGRVSHCVHKAACLSIRGAIAGESARPSSSVMSASEASVFRMCCCLVTFTCTPSPLHGLVGSCDGVQVCAKGPIEVCCGARANDHFPRLLMGIQGSAIPNLLTAFKPPSCCGVRG</sequence>
<proteinExistence type="predicted"/>
<name>A0A6A6QCS6_9PEZI</name>
<reference evidence="1" key="1">
    <citation type="journal article" date="2020" name="Stud. Mycol.">
        <title>101 Dothideomycetes genomes: a test case for predicting lifestyles and emergence of pathogens.</title>
        <authorList>
            <person name="Haridas S."/>
            <person name="Albert R."/>
            <person name="Binder M."/>
            <person name="Bloem J."/>
            <person name="Labutti K."/>
            <person name="Salamov A."/>
            <person name="Andreopoulos B."/>
            <person name="Baker S."/>
            <person name="Barry K."/>
            <person name="Bills G."/>
            <person name="Bluhm B."/>
            <person name="Cannon C."/>
            <person name="Castanera R."/>
            <person name="Culley D."/>
            <person name="Daum C."/>
            <person name="Ezra D."/>
            <person name="Gonzalez J."/>
            <person name="Henrissat B."/>
            <person name="Kuo A."/>
            <person name="Liang C."/>
            <person name="Lipzen A."/>
            <person name="Lutzoni F."/>
            <person name="Magnuson J."/>
            <person name="Mondo S."/>
            <person name="Nolan M."/>
            <person name="Ohm R."/>
            <person name="Pangilinan J."/>
            <person name="Park H.-J."/>
            <person name="Ramirez L."/>
            <person name="Alfaro M."/>
            <person name="Sun H."/>
            <person name="Tritt A."/>
            <person name="Yoshinaga Y."/>
            <person name="Zwiers L.-H."/>
            <person name="Turgeon B."/>
            <person name="Goodwin S."/>
            <person name="Spatafora J."/>
            <person name="Crous P."/>
            <person name="Grigoriev I."/>
        </authorList>
    </citation>
    <scope>NUCLEOTIDE SEQUENCE</scope>
    <source>
        <strain evidence="1">CBS 269.34</strain>
    </source>
</reference>
<protein>
    <submittedName>
        <fullName evidence="1">Uncharacterized protein</fullName>
    </submittedName>
</protein>